<evidence type="ECO:0000256" key="6">
    <source>
        <dbReference type="ARBA" id="ARBA00022723"/>
    </source>
</evidence>
<keyword evidence="7" id="KW-0274">FAD</keyword>
<dbReference type="EC" id="2.7.1.180" evidence="2"/>
<evidence type="ECO:0000256" key="1">
    <source>
        <dbReference type="ARBA" id="ARBA00001946"/>
    </source>
</evidence>
<keyword evidence="8" id="KW-0460">Magnesium</keyword>
<evidence type="ECO:0000256" key="7">
    <source>
        <dbReference type="ARBA" id="ARBA00022827"/>
    </source>
</evidence>
<gene>
    <name evidence="11" type="ORF">H9L10_07820</name>
</gene>
<keyword evidence="6" id="KW-0479">Metal-binding</keyword>
<evidence type="ECO:0000256" key="5">
    <source>
        <dbReference type="ARBA" id="ARBA00022679"/>
    </source>
</evidence>
<dbReference type="GO" id="GO:0016740">
    <property type="term" value="F:transferase activity"/>
    <property type="evidence" value="ECO:0007669"/>
    <property type="project" value="UniProtKB-KW"/>
</dbReference>
<comment type="cofactor">
    <cofactor evidence="1">
        <name>Mg(2+)</name>
        <dbReference type="ChEBI" id="CHEBI:18420"/>
    </cofactor>
</comment>
<dbReference type="Pfam" id="PF02424">
    <property type="entry name" value="ApbE"/>
    <property type="match status" value="2"/>
</dbReference>
<name>A0A7G9QY45_9MICO</name>
<dbReference type="InterPro" id="IPR024932">
    <property type="entry name" value="ApbE"/>
</dbReference>
<evidence type="ECO:0000256" key="8">
    <source>
        <dbReference type="ARBA" id="ARBA00022842"/>
    </source>
</evidence>
<dbReference type="InterPro" id="IPR003374">
    <property type="entry name" value="ApbE-like_sf"/>
</dbReference>
<dbReference type="RefSeq" id="WP_166100355.1">
    <property type="nucleotide sequence ID" value="NZ_BMMY01000007.1"/>
</dbReference>
<dbReference type="PANTHER" id="PTHR30040:SF2">
    <property type="entry name" value="FAD:PROTEIN FMN TRANSFERASE"/>
    <property type="match status" value="1"/>
</dbReference>
<evidence type="ECO:0000256" key="4">
    <source>
        <dbReference type="ARBA" id="ARBA00022630"/>
    </source>
</evidence>
<evidence type="ECO:0000256" key="2">
    <source>
        <dbReference type="ARBA" id="ARBA00011955"/>
    </source>
</evidence>
<evidence type="ECO:0000256" key="9">
    <source>
        <dbReference type="ARBA" id="ARBA00031306"/>
    </source>
</evidence>
<evidence type="ECO:0000256" key="3">
    <source>
        <dbReference type="ARBA" id="ARBA00016337"/>
    </source>
</evidence>
<evidence type="ECO:0000313" key="12">
    <source>
        <dbReference type="Proteomes" id="UP000515976"/>
    </source>
</evidence>
<dbReference type="Gene3D" id="3.10.520.10">
    <property type="entry name" value="ApbE-like domains"/>
    <property type="match status" value="2"/>
</dbReference>
<reference evidence="11 12" key="1">
    <citation type="submission" date="2020-08" db="EMBL/GenBank/DDBJ databases">
        <title>Genome sequence of Phycicoccus endophyticus JCM 31784T.</title>
        <authorList>
            <person name="Hyun D.-W."/>
            <person name="Bae J.-W."/>
        </authorList>
    </citation>
    <scope>NUCLEOTIDE SEQUENCE [LARGE SCALE GENOMIC DNA]</scope>
    <source>
        <strain evidence="11 12">JCM 31784</strain>
    </source>
</reference>
<protein>
    <recommendedName>
        <fullName evidence="3">FAD:protein FMN transferase</fullName>
        <ecNumber evidence="2">2.7.1.180</ecNumber>
    </recommendedName>
    <alternativeName>
        <fullName evidence="9">Flavin transferase</fullName>
    </alternativeName>
</protein>
<keyword evidence="5 11" id="KW-0808">Transferase</keyword>
<evidence type="ECO:0000313" key="11">
    <source>
        <dbReference type="EMBL" id="QNN48270.1"/>
    </source>
</evidence>
<dbReference type="KEGG" id="pei:H9L10_07820"/>
<keyword evidence="4" id="KW-0285">Flavoprotein</keyword>
<dbReference type="AlphaFoldDB" id="A0A7G9QY45"/>
<proteinExistence type="predicted"/>
<accession>A0A7G9QY45</accession>
<dbReference type="SUPFAM" id="SSF143631">
    <property type="entry name" value="ApbE-like"/>
    <property type="match status" value="1"/>
</dbReference>
<dbReference type="EMBL" id="CP060712">
    <property type="protein sequence ID" value="QNN48270.1"/>
    <property type="molecule type" value="Genomic_DNA"/>
</dbReference>
<organism evidence="11 12">
    <name type="scientific">Phycicoccus endophyticus</name>
    <dbReference type="NCBI Taxonomy" id="1690220"/>
    <lineage>
        <taxon>Bacteria</taxon>
        <taxon>Bacillati</taxon>
        <taxon>Actinomycetota</taxon>
        <taxon>Actinomycetes</taxon>
        <taxon>Micrococcales</taxon>
        <taxon>Intrasporangiaceae</taxon>
        <taxon>Phycicoccus</taxon>
    </lineage>
</organism>
<dbReference type="GO" id="GO:0046872">
    <property type="term" value="F:metal ion binding"/>
    <property type="evidence" value="ECO:0007669"/>
    <property type="project" value="UniProtKB-KW"/>
</dbReference>
<dbReference type="Proteomes" id="UP000515976">
    <property type="component" value="Chromosome"/>
</dbReference>
<sequence>MSTLEIPVTSAGPRPPVLARRAWVEHVMGTAVSVHVRALDPGRADVEAAVDRAVAHLRRVETVLSTWRADSDLLRLQHGETDTAHAWVADVAELALEAEERTDGLFRAWRSRTGGRTVFDPTGLVKGWAVAGAAAHLDVVPEISYSIGAGGDVVVGAGPGPSADGPPWRVGVQDPYRSGRVAEVLTLRRGGVATSGASARGGHVLDPRSGRPVRRAGSCTVVGPDLTWADVWATAAWVDPGRAARLLAERDPGYRLVVL</sequence>
<comment type="catalytic activity">
    <reaction evidence="10">
        <text>L-threonyl-[protein] + FAD = FMN-L-threonyl-[protein] + AMP + H(+)</text>
        <dbReference type="Rhea" id="RHEA:36847"/>
        <dbReference type="Rhea" id="RHEA-COMP:11060"/>
        <dbReference type="Rhea" id="RHEA-COMP:11061"/>
        <dbReference type="ChEBI" id="CHEBI:15378"/>
        <dbReference type="ChEBI" id="CHEBI:30013"/>
        <dbReference type="ChEBI" id="CHEBI:57692"/>
        <dbReference type="ChEBI" id="CHEBI:74257"/>
        <dbReference type="ChEBI" id="CHEBI:456215"/>
        <dbReference type="EC" id="2.7.1.180"/>
    </reaction>
</comment>
<dbReference type="PANTHER" id="PTHR30040">
    <property type="entry name" value="THIAMINE BIOSYNTHESIS LIPOPROTEIN APBE"/>
    <property type="match status" value="1"/>
</dbReference>
<keyword evidence="12" id="KW-1185">Reference proteome</keyword>
<evidence type="ECO:0000256" key="10">
    <source>
        <dbReference type="ARBA" id="ARBA00048540"/>
    </source>
</evidence>